<dbReference type="EMBL" id="LR743601">
    <property type="protein sequence ID" value="CAA2631190.1"/>
    <property type="molecule type" value="Genomic_DNA"/>
</dbReference>
<gene>
    <name evidence="1" type="ORF">SI7747_14016838</name>
    <name evidence="2" type="ORF">SI8410_07010178</name>
</gene>
<accession>A0A7I8JLI8</accession>
<proteinExistence type="predicted"/>
<evidence type="ECO:0000313" key="1">
    <source>
        <dbReference type="EMBL" id="CAA2631190.1"/>
    </source>
</evidence>
<sequence>MCNNSLPHSWLATTDVEGEWRTRAPIGS</sequence>
<name>A0A7I8JLI8_SPIIN</name>
<keyword evidence="3" id="KW-1185">Reference proteome</keyword>
<dbReference type="AlphaFoldDB" id="A0A7I8JLI8"/>
<protein>
    <submittedName>
        <fullName evidence="1">Uncharacterized protein</fullName>
    </submittedName>
</protein>
<dbReference type="Proteomes" id="UP000663760">
    <property type="component" value="Chromosome 7"/>
</dbReference>
<evidence type="ECO:0000313" key="2">
    <source>
        <dbReference type="EMBL" id="CAA7399508.1"/>
    </source>
</evidence>
<dbReference type="EMBL" id="LR746270">
    <property type="protein sequence ID" value="CAA7399508.1"/>
    <property type="molecule type" value="Genomic_DNA"/>
</dbReference>
<reference evidence="1" key="1">
    <citation type="submission" date="2019-12" db="EMBL/GenBank/DDBJ databases">
        <authorList>
            <person name="Scholz U."/>
            <person name="Mascher M."/>
            <person name="Fiebig A."/>
        </authorList>
    </citation>
    <scope>NUCLEOTIDE SEQUENCE</scope>
</reference>
<evidence type="ECO:0000313" key="3">
    <source>
        <dbReference type="Proteomes" id="UP000663760"/>
    </source>
</evidence>
<organism evidence="1">
    <name type="scientific">Spirodela intermedia</name>
    <name type="common">Intermediate duckweed</name>
    <dbReference type="NCBI Taxonomy" id="51605"/>
    <lineage>
        <taxon>Eukaryota</taxon>
        <taxon>Viridiplantae</taxon>
        <taxon>Streptophyta</taxon>
        <taxon>Embryophyta</taxon>
        <taxon>Tracheophyta</taxon>
        <taxon>Spermatophyta</taxon>
        <taxon>Magnoliopsida</taxon>
        <taxon>Liliopsida</taxon>
        <taxon>Araceae</taxon>
        <taxon>Lemnoideae</taxon>
        <taxon>Spirodela</taxon>
    </lineage>
</organism>